<gene>
    <name evidence="11" type="ORF">H9X91_08575</name>
</gene>
<keyword evidence="8 10" id="KW-0472">Membrane</keyword>
<evidence type="ECO:0000256" key="2">
    <source>
        <dbReference type="ARBA" id="ARBA00022448"/>
    </source>
</evidence>
<keyword evidence="2" id="KW-0813">Transport</keyword>
<evidence type="ECO:0000256" key="5">
    <source>
        <dbReference type="ARBA" id="ARBA00022692"/>
    </source>
</evidence>
<keyword evidence="5 10" id="KW-0812">Transmembrane</keyword>
<dbReference type="Gene3D" id="1.10.3470.10">
    <property type="entry name" value="ABC transporter involved in vitamin B12 uptake, BtuC"/>
    <property type="match status" value="1"/>
</dbReference>
<dbReference type="PANTHER" id="PTHR11795:SF371">
    <property type="entry name" value="HIGH-AFFINITY BRANCHED-CHAIN AMINO ACID TRANSPORT SYSTEM PERMEASE PROTEIN LIVH"/>
    <property type="match status" value="1"/>
</dbReference>
<comment type="subcellular location">
    <subcellularLocation>
        <location evidence="1">Cell membrane</location>
        <topology evidence="1">Multi-pass membrane protein</topology>
    </subcellularLocation>
</comment>
<keyword evidence="3" id="KW-1003">Cell membrane</keyword>
<keyword evidence="12" id="KW-1185">Reference proteome</keyword>
<dbReference type="Pfam" id="PF02653">
    <property type="entry name" value="BPD_transp_2"/>
    <property type="match status" value="1"/>
</dbReference>
<reference evidence="11 12" key="1">
    <citation type="journal article" date="2021" name="Sci. Rep.">
        <title>The distribution of antibiotic resistance genes in chicken gut microbiota commensals.</title>
        <authorList>
            <person name="Juricova H."/>
            <person name="Matiasovicova J."/>
            <person name="Kubasova T."/>
            <person name="Cejkova D."/>
            <person name="Rychlik I."/>
        </authorList>
    </citation>
    <scope>NUCLEOTIDE SEQUENCE [LARGE SCALE GENOMIC DNA]</scope>
    <source>
        <strain evidence="11 12">An411</strain>
    </source>
</reference>
<evidence type="ECO:0000256" key="4">
    <source>
        <dbReference type="ARBA" id="ARBA00022519"/>
    </source>
</evidence>
<feature type="transmembrane region" description="Helical" evidence="10">
    <location>
        <begin position="193"/>
        <end position="213"/>
    </location>
</feature>
<keyword evidence="6" id="KW-0029">Amino-acid transport</keyword>
<dbReference type="Proteomes" id="UP000719500">
    <property type="component" value="Unassembled WGS sequence"/>
</dbReference>
<dbReference type="RefSeq" id="WP_204804331.1">
    <property type="nucleotide sequence ID" value="NZ_JACSNS010000021.1"/>
</dbReference>
<evidence type="ECO:0000256" key="1">
    <source>
        <dbReference type="ARBA" id="ARBA00004651"/>
    </source>
</evidence>
<feature type="transmembrane region" description="Helical" evidence="10">
    <location>
        <begin position="17"/>
        <end position="35"/>
    </location>
</feature>
<feature type="transmembrane region" description="Helical" evidence="10">
    <location>
        <begin position="141"/>
        <end position="164"/>
    </location>
</feature>
<evidence type="ECO:0000256" key="3">
    <source>
        <dbReference type="ARBA" id="ARBA00022475"/>
    </source>
</evidence>
<evidence type="ECO:0000256" key="7">
    <source>
        <dbReference type="ARBA" id="ARBA00022989"/>
    </source>
</evidence>
<accession>A0ABS2FWT8</accession>
<keyword evidence="7 10" id="KW-1133">Transmembrane helix</keyword>
<evidence type="ECO:0000256" key="9">
    <source>
        <dbReference type="ARBA" id="ARBA00037998"/>
    </source>
</evidence>
<name>A0ABS2FWT8_9FIRM</name>
<dbReference type="EMBL" id="JACSNX010000011">
    <property type="protein sequence ID" value="MBM6851486.1"/>
    <property type="molecule type" value="Genomic_DNA"/>
</dbReference>
<evidence type="ECO:0000256" key="6">
    <source>
        <dbReference type="ARBA" id="ARBA00022970"/>
    </source>
</evidence>
<dbReference type="PANTHER" id="PTHR11795">
    <property type="entry name" value="BRANCHED-CHAIN AMINO ACID TRANSPORT SYSTEM PERMEASE PROTEIN LIVH"/>
    <property type="match status" value="1"/>
</dbReference>
<feature type="transmembrane region" description="Helical" evidence="10">
    <location>
        <begin position="99"/>
        <end position="121"/>
    </location>
</feature>
<evidence type="ECO:0000256" key="10">
    <source>
        <dbReference type="SAM" id="Phobius"/>
    </source>
</evidence>
<keyword evidence="4" id="KW-0997">Cell inner membrane</keyword>
<sequence>MITFIQFLITGLRLGSVYALIALGYTMVYGIIKLINFAHGDFIMVGGYTLFFTIPLLMGMGLPGWLAVIPAIVICACVGVLVELLAYRPVRRTGNSLTCLITAIAMSFVLENLAQAIPAIGPDPRVPYTLFADTISVGGVSISHATIITIAVSAVIMVALYLFTQKARIGCAMRCVSEDKSASTLMGINVNHTILITFAIGAGLAAVAALMYVSQYPRVYTTMGATLGIYAFVAAVLGGIGSLPGAMLGGLLIGIVQSGANTYISSSMSDTFVYLILIVVLMLRPAGILGKNVGEKV</sequence>
<feature type="transmembrane region" description="Helical" evidence="10">
    <location>
        <begin position="42"/>
        <end position="62"/>
    </location>
</feature>
<feature type="transmembrane region" description="Helical" evidence="10">
    <location>
        <begin position="272"/>
        <end position="290"/>
    </location>
</feature>
<dbReference type="InterPro" id="IPR037294">
    <property type="entry name" value="ABC_BtuC-like"/>
</dbReference>
<evidence type="ECO:0000256" key="8">
    <source>
        <dbReference type="ARBA" id="ARBA00023136"/>
    </source>
</evidence>
<feature type="transmembrane region" description="Helical" evidence="10">
    <location>
        <begin position="68"/>
        <end position="87"/>
    </location>
</feature>
<proteinExistence type="inferred from homology"/>
<evidence type="ECO:0000313" key="11">
    <source>
        <dbReference type="EMBL" id="MBM6851486.1"/>
    </source>
</evidence>
<comment type="similarity">
    <text evidence="9">Belongs to the binding-protein-dependent transport system permease family. LivHM subfamily.</text>
</comment>
<organism evidence="11 12">
    <name type="scientific">Oscillibacter valericigenes</name>
    <dbReference type="NCBI Taxonomy" id="351091"/>
    <lineage>
        <taxon>Bacteria</taxon>
        <taxon>Bacillati</taxon>
        <taxon>Bacillota</taxon>
        <taxon>Clostridia</taxon>
        <taxon>Eubacteriales</taxon>
        <taxon>Oscillospiraceae</taxon>
        <taxon>Oscillibacter</taxon>
    </lineage>
</organism>
<dbReference type="InterPro" id="IPR001851">
    <property type="entry name" value="ABC_transp_permease"/>
</dbReference>
<dbReference type="CDD" id="cd06582">
    <property type="entry name" value="TM_PBP1_LivH_like"/>
    <property type="match status" value="1"/>
</dbReference>
<evidence type="ECO:0000313" key="12">
    <source>
        <dbReference type="Proteomes" id="UP000719500"/>
    </source>
</evidence>
<comment type="caution">
    <text evidence="11">The sequence shown here is derived from an EMBL/GenBank/DDBJ whole genome shotgun (WGS) entry which is preliminary data.</text>
</comment>
<protein>
    <submittedName>
        <fullName evidence="11">Branched-chain amino acid ABC transporter permease</fullName>
    </submittedName>
</protein>
<dbReference type="InterPro" id="IPR052157">
    <property type="entry name" value="BCAA_transport_permease"/>
</dbReference>